<dbReference type="EMBL" id="CP023036">
    <property type="protein sequence ID" value="AXY21533.1"/>
    <property type="molecule type" value="Genomic_DNA"/>
</dbReference>
<feature type="domain" description="Metallo-beta-lactamase" evidence="5">
    <location>
        <begin position="21"/>
        <end position="207"/>
    </location>
</feature>
<evidence type="ECO:0000259" key="5">
    <source>
        <dbReference type="SMART" id="SM00849"/>
    </source>
</evidence>
<keyword evidence="3 6" id="KW-0378">Hydrolase</keyword>
<accession>A0A347W9J0</accession>
<keyword evidence="7" id="KW-1185">Reference proteome</keyword>
<protein>
    <submittedName>
        <fullName evidence="6">Putative metallo-hydrolase</fullName>
        <ecNumber evidence="6">3.-.-.-</ecNumber>
    </submittedName>
</protein>
<keyword evidence="2" id="KW-0479">Metal-binding</keyword>
<sequence>MGSLYMSASLSLEIIPVTAFGQNCSILWNPATQHAVVVDPGGDMPRIMAFIERNSLSVDAIWLTHGHLDHAGGADALRRELSVRQDAPVPVVGPDRADEALLSSITEQAALFGLTGLENVQPDRFVRHGEVLDCLGQRFEVRHVPGHTPGHVIFHDPASRFAFVGDTLFRGGVGRTDFPYGNHEQLIGAIRRELLPLGDDVTILPGHGPATTIGAERKGNPFLT</sequence>
<dbReference type="KEGG" id="ksc:CD178_00726"/>
<dbReference type="PANTHER" id="PTHR46233:SF3">
    <property type="entry name" value="HYDROXYACYLGLUTATHIONE HYDROLASE GLOC"/>
    <property type="match status" value="1"/>
</dbReference>
<proteinExistence type="predicted"/>
<dbReference type="SUPFAM" id="SSF56281">
    <property type="entry name" value="Metallo-hydrolase/oxidoreductase"/>
    <property type="match status" value="1"/>
</dbReference>
<dbReference type="GO" id="GO:0016787">
    <property type="term" value="F:hydrolase activity"/>
    <property type="evidence" value="ECO:0007669"/>
    <property type="project" value="UniProtKB-KW"/>
</dbReference>
<dbReference type="InterPro" id="IPR051453">
    <property type="entry name" value="MBL_Glyoxalase_II"/>
</dbReference>
<reference evidence="6 7" key="1">
    <citation type="submission" date="2017-08" db="EMBL/GenBank/DDBJ databases">
        <title>Complete genome sequence of Gluconacetobacter saccharivorans CV1 isolated from Fermented Vinegar.</title>
        <authorList>
            <person name="Kim S.-Y."/>
        </authorList>
    </citation>
    <scope>NUCLEOTIDE SEQUENCE [LARGE SCALE GENOMIC DNA]</scope>
    <source>
        <strain evidence="6 7">CV1</strain>
    </source>
</reference>
<keyword evidence="4" id="KW-0862">Zinc</keyword>
<evidence type="ECO:0000256" key="1">
    <source>
        <dbReference type="ARBA" id="ARBA00001947"/>
    </source>
</evidence>
<dbReference type="Gene3D" id="3.60.15.10">
    <property type="entry name" value="Ribonuclease Z/Hydroxyacylglutathione hydrolase-like"/>
    <property type="match status" value="1"/>
</dbReference>
<dbReference type="AlphaFoldDB" id="A0A347W9J0"/>
<comment type="cofactor">
    <cofactor evidence="1">
        <name>Zn(2+)</name>
        <dbReference type="ChEBI" id="CHEBI:29105"/>
    </cofactor>
</comment>
<dbReference type="Pfam" id="PF00753">
    <property type="entry name" value="Lactamase_B"/>
    <property type="match status" value="1"/>
</dbReference>
<dbReference type="InterPro" id="IPR001279">
    <property type="entry name" value="Metallo-B-lactamas"/>
</dbReference>
<dbReference type="InterPro" id="IPR036866">
    <property type="entry name" value="RibonucZ/Hydroxyglut_hydro"/>
</dbReference>
<evidence type="ECO:0000256" key="2">
    <source>
        <dbReference type="ARBA" id="ARBA00022723"/>
    </source>
</evidence>
<dbReference type="PANTHER" id="PTHR46233">
    <property type="entry name" value="HYDROXYACYLGLUTATHIONE HYDROLASE GLOC"/>
    <property type="match status" value="1"/>
</dbReference>
<dbReference type="GO" id="GO:0046872">
    <property type="term" value="F:metal ion binding"/>
    <property type="evidence" value="ECO:0007669"/>
    <property type="project" value="UniProtKB-KW"/>
</dbReference>
<evidence type="ECO:0000313" key="6">
    <source>
        <dbReference type="EMBL" id="AXY21533.1"/>
    </source>
</evidence>
<dbReference type="EC" id="3.-.-.-" evidence="6"/>
<evidence type="ECO:0000313" key="7">
    <source>
        <dbReference type="Proteomes" id="UP000264120"/>
    </source>
</evidence>
<evidence type="ECO:0000256" key="4">
    <source>
        <dbReference type="ARBA" id="ARBA00022833"/>
    </source>
</evidence>
<dbReference type="SMART" id="SM00849">
    <property type="entry name" value="Lactamase_B"/>
    <property type="match status" value="1"/>
</dbReference>
<gene>
    <name evidence="6" type="ORF">CD178_00726</name>
</gene>
<name>A0A347W9J0_9PROT</name>
<organism evidence="6 7">
    <name type="scientific">Komagataeibacter saccharivorans</name>
    <dbReference type="NCBI Taxonomy" id="265959"/>
    <lineage>
        <taxon>Bacteria</taxon>
        <taxon>Pseudomonadati</taxon>
        <taxon>Pseudomonadota</taxon>
        <taxon>Alphaproteobacteria</taxon>
        <taxon>Acetobacterales</taxon>
        <taxon>Acetobacteraceae</taxon>
        <taxon>Komagataeibacter</taxon>
    </lineage>
</organism>
<dbReference type="Proteomes" id="UP000264120">
    <property type="component" value="Chromosome"/>
</dbReference>
<evidence type="ECO:0000256" key="3">
    <source>
        <dbReference type="ARBA" id="ARBA00022801"/>
    </source>
</evidence>
<dbReference type="CDD" id="cd07737">
    <property type="entry name" value="YcbL-like_MBL-fold"/>
    <property type="match status" value="1"/>
</dbReference>